<evidence type="ECO:0000313" key="2">
    <source>
        <dbReference type="EMBL" id="KAK8881031.1"/>
    </source>
</evidence>
<feature type="compositionally biased region" description="Basic and acidic residues" evidence="1">
    <location>
        <begin position="1054"/>
        <end position="1082"/>
    </location>
</feature>
<reference evidence="2 3" key="1">
    <citation type="submission" date="2024-04" db="EMBL/GenBank/DDBJ databases">
        <title>Tritrichomonas musculus Genome.</title>
        <authorList>
            <person name="Alves-Ferreira E."/>
            <person name="Grigg M."/>
            <person name="Lorenzi H."/>
            <person name="Galac M."/>
        </authorList>
    </citation>
    <scope>NUCLEOTIDE SEQUENCE [LARGE SCALE GENOMIC DNA]</scope>
    <source>
        <strain evidence="2 3">EAF2021</strain>
    </source>
</reference>
<evidence type="ECO:0000313" key="3">
    <source>
        <dbReference type="Proteomes" id="UP001470230"/>
    </source>
</evidence>
<feature type="compositionally biased region" description="Basic and acidic residues" evidence="1">
    <location>
        <begin position="1019"/>
        <end position="1040"/>
    </location>
</feature>
<organism evidence="2 3">
    <name type="scientific">Tritrichomonas musculus</name>
    <dbReference type="NCBI Taxonomy" id="1915356"/>
    <lineage>
        <taxon>Eukaryota</taxon>
        <taxon>Metamonada</taxon>
        <taxon>Parabasalia</taxon>
        <taxon>Tritrichomonadida</taxon>
        <taxon>Tritrichomonadidae</taxon>
        <taxon>Tritrichomonas</taxon>
    </lineage>
</organism>
<dbReference type="Proteomes" id="UP001470230">
    <property type="component" value="Unassembled WGS sequence"/>
</dbReference>
<protein>
    <recommendedName>
        <fullName evidence="4">BTB domain-containing protein</fullName>
    </recommendedName>
</protein>
<sequence length="1533" mass="175960">MSSIALKQKINSVISQVKDGIYGDALTDLIEFHDTIKYSYFVYNSSDFKPDLIEKMFMGFLPLLDFQTKMFKKALDQYLRQWFSLCISYCPQFLLQLIQKIRQQIPKPIIDPYLLEALSNLLLTLPVQVQVEQIPLLQKLLFACPPQCLSSIDDRIWTLLINNLKEDDIIDLALFSVTSEDSRPAIQLSQKNPEQIVSILVLNAPYNFLYTFLKGVNCKFDMVPLLAKISDTLTFEESVSILHYVLKTFIILLDLMDESQADACHPIISNLLTRMSKKKNPEDKEDQTVLKPYVLKALIKSEKQNLAKFDQFKEYFDLQNETLQDSILHYYLAHIDEDSELGTESKNKIYDLLLSITAKRSPKPLAKLIKAMIHHSESLKKVDSLKYDQIYERIYNPLPKTEKCLTWAIRLLNFSKDYDRFNRHIYDLISPSSTEEFSEKYYIELRDQIELFNTSVNFDRIDWFCGRSHLYLLLFKSIKAQFVLELLAYNLVEPEHLDVAIDCLCHEPTVSGPLAFTTVLSLLNSIADQMGYGPQLNFEKLHLNLNLGMNNTQNSTELVTWLSRDDISKLYKDIRQSIPKSSFGRILSSLVRCLTHLKSFVTITDSLAVALIMIVRCLANSAPEESPALIAEVYKDMKEGKIEVLSDKLKTLLEDQVQAFFLKDQISMYGKASSEFLRAKIQCLGEEVALTKNTHEGLLVDAASKDAEIASKYQSRIQQPLPHLSTFLFFTEDSHKDWRKECQETIPFNFWNISQNKVEITEEMIPEKTNCSLLDHCHFNLYCETKKIEKDKIANKEYIRCKKVALYRSSISDNNEEGQLGSHFLFSMNDLHIIEGPLIHPNEPATLYGVICYLWHSKYPLPESVKVEEIEEFCLSNADKDIRIAVGYLAFAQTHNLPVNINEWLKKIIVNERDDLSIFAASLLLCFPMEKVDKKQIKEFVDKSLESLGYYNQTDASIIDLFENETGMKWQFIRSIVRLYFLSTNNQARERKPKETQEKAKTETEEKPAENTENENNQTEEKQAETTENENEKTEEKQAETTENENENETTVTENEKVENTAENENDKAESNENVNPKDKEGLASSSANLLEVEAALQVDQTVTNSLKISNLFAMSEFATISDTQNVIAAALQQLTMNVCTATFAHCARAMSTLFLFNREDMTCHLLLPTNYNVNQRLMSFIDNTMYQRPLVIGSGVIDSIISVLNKISDSNEYSLIIIPSCFVILLLNLATTEAEYSHIIDLITKRVGKTQDFSRRILLHADEYIDADEKMAEFLNFKPPSFIRGLFRSVIKKRKANIPSEKKYLLIIKNLFNKLITKENYIFPDLCYAGMAKIGMEPWKTSASNLTKLRLGFNDLQTIMGAHTEIGPQNGESYLLYKPISQLEDKDFRETHAWPDAASAKKDFVRLLLEAAVDETASTVFTNNVFSVVSKNTSLKDLAEIVLDQKYMNNGKFSAVTLVFRKLEALLVKAEMEDLVHECVAYHNPNKKMFDDDERINAFYNPNDEKSIAISLKYQRKEKVETSATNEEQQKE</sequence>
<feature type="compositionally biased region" description="Basic and acidic residues" evidence="1">
    <location>
        <begin position="988"/>
        <end position="1010"/>
    </location>
</feature>
<accession>A0ABR2JRJ5</accession>
<gene>
    <name evidence="2" type="ORF">M9Y10_003758</name>
</gene>
<keyword evidence="3" id="KW-1185">Reference proteome</keyword>
<comment type="caution">
    <text evidence="2">The sequence shown here is derived from an EMBL/GenBank/DDBJ whole genome shotgun (WGS) entry which is preliminary data.</text>
</comment>
<evidence type="ECO:0000256" key="1">
    <source>
        <dbReference type="SAM" id="MobiDB-lite"/>
    </source>
</evidence>
<proteinExistence type="predicted"/>
<dbReference type="EMBL" id="JAPFFF010000010">
    <property type="protein sequence ID" value="KAK8881031.1"/>
    <property type="molecule type" value="Genomic_DNA"/>
</dbReference>
<feature type="region of interest" description="Disordered" evidence="1">
    <location>
        <begin position="988"/>
        <end position="1082"/>
    </location>
</feature>
<name>A0ABR2JRJ5_9EUKA</name>
<evidence type="ECO:0008006" key="4">
    <source>
        <dbReference type="Google" id="ProtNLM"/>
    </source>
</evidence>